<proteinExistence type="predicted"/>
<feature type="non-terminal residue" evidence="1">
    <location>
        <position position="1"/>
    </location>
</feature>
<name>W1XW82_9ZZZZ</name>
<sequence length="44" mass="5400">SGDIDSVYYTWHRDLHSFDMYLTYKDGHKNKNDQWKIKFVGKDF</sequence>
<evidence type="ECO:0000313" key="1">
    <source>
        <dbReference type="EMBL" id="ETJ34376.1"/>
    </source>
</evidence>
<gene>
    <name evidence="1" type="ORF">Q604_UNBC11197G0001</name>
</gene>
<comment type="caution">
    <text evidence="1">The sequence shown here is derived from an EMBL/GenBank/DDBJ whole genome shotgun (WGS) entry which is preliminary data.</text>
</comment>
<protein>
    <submittedName>
        <fullName evidence="1">OstA-like protein</fullName>
    </submittedName>
</protein>
<dbReference type="AlphaFoldDB" id="W1XW82"/>
<reference evidence="1" key="1">
    <citation type="submission" date="2013-12" db="EMBL/GenBank/DDBJ databases">
        <title>A Varibaculum cambriense genome reconstructed from a premature infant gut community with otherwise low bacterial novelty that shifts toward anaerobic metabolism during the third week of life.</title>
        <authorList>
            <person name="Brown C.T."/>
            <person name="Sharon I."/>
            <person name="Thomas B.C."/>
            <person name="Castelle C.J."/>
            <person name="Morowitz M.J."/>
            <person name="Banfield J.F."/>
        </authorList>
    </citation>
    <scope>NUCLEOTIDE SEQUENCE</scope>
</reference>
<dbReference type="EMBL" id="AZMM01011197">
    <property type="protein sequence ID" value="ETJ34376.1"/>
    <property type="molecule type" value="Genomic_DNA"/>
</dbReference>
<accession>W1XW82</accession>
<organism evidence="1">
    <name type="scientific">human gut metagenome</name>
    <dbReference type="NCBI Taxonomy" id="408170"/>
    <lineage>
        <taxon>unclassified sequences</taxon>
        <taxon>metagenomes</taxon>
        <taxon>organismal metagenomes</taxon>
    </lineage>
</organism>